<dbReference type="PANTHER" id="PTHR34975:SF2">
    <property type="entry name" value="SPORE GERMINATION PROTEIN A2"/>
    <property type="match status" value="1"/>
</dbReference>
<evidence type="ECO:0000256" key="8">
    <source>
        <dbReference type="SAM" id="Phobius"/>
    </source>
</evidence>
<protein>
    <submittedName>
        <fullName evidence="9">Endospore germination permease</fullName>
    </submittedName>
</protein>
<feature type="transmembrane region" description="Helical" evidence="8">
    <location>
        <begin position="148"/>
        <end position="167"/>
    </location>
</feature>
<comment type="subcellular location">
    <subcellularLocation>
        <location evidence="1">Membrane</location>
        <topology evidence="1">Multi-pass membrane protein</topology>
    </subcellularLocation>
</comment>
<feature type="transmembrane region" description="Helical" evidence="8">
    <location>
        <begin position="328"/>
        <end position="354"/>
    </location>
</feature>
<feature type="transmembrane region" description="Helical" evidence="8">
    <location>
        <begin position="220"/>
        <end position="243"/>
    </location>
</feature>
<dbReference type="RefSeq" id="WP_161742479.1">
    <property type="nucleotide sequence ID" value="NZ_JAAAMV010000003.1"/>
</dbReference>
<evidence type="ECO:0000256" key="1">
    <source>
        <dbReference type="ARBA" id="ARBA00004141"/>
    </source>
</evidence>
<keyword evidence="3" id="KW-0813">Transport</keyword>
<evidence type="ECO:0000256" key="2">
    <source>
        <dbReference type="ARBA" id="ARBA00007998"/>
    </source>
</evidence>
<feature type="transmembrane region" description="Helical" evidence="8">
    <location>
        <begin position="120"/>
        <end position="141"/>
    </location>
</feature>
<reference evidence="9 10" key="1">
    <citation type="submission" date="2020-01" db="EMBL/GenBank/DDBJ databases">
        <title>Paenibacillus soybeanensis sp. nov. isolated from the nodules of soybean (Glycine max(L.) Merr).</title>
        <authorList>
            <person name="Wang H."/>
        </authorList>
    </citation>
    <scope>NUCLEOTIDE SEQUENCE [LARGE SCALE GENOMIC DNA]</scope>
    <source>
        <strain evidence="9 10">T1</strain>
    </source>
</reference>
<comment type="caution">
    <text evidence="9">The sequence shown here is derived from an EMBL/GenBank/DDBJ whole genome shotgun (WGS) entry which is preliminary data.</text>
</comment>
<dbReference type="EMBL" id="JAAAMV010000003">
    <property type="protein sequence ID" value="NBD23727.1"/>
    <property type="molecule type" value="Genomic_DNA"/>
</dbReference>
<evidence type="ECO:0000313" key="9">
    <source>
        <dbReference type="EMBL" id="NBD23727.1"/>
    </source>
</evidence>
<sequence>METSEKITGSQLGFLLFTFVVSTNMLTVPGIMAMFGKQDAWMAIVPSALTGLISIWVMTALANRYPGMTIIQYSSKIVGNWLGPLIALNYLYYWFVSIATITMQHTGFISTLLLPRTPSIVASLSFLILCGLAVIAGIEVIARCNEFISILILVFLIPLLILTAGEANPAAIKPVLGNGLLPVLQSTVSPAGGFMNQLFILGWLLPYLNQPKKARKVSVIALAGIAVLISFIVMLTIMVLGPLTGKLTYAFLSVIQYIGIAGSFERLEALAVSMWVMGCFVKVAVSLFILCLSVSQLFKLRNYRQFVFPITLFSLIGSVWIFKNGSELLNYLAFTFPLLAFFNQSFLPLSLLAIDTIKRRVEHLRLQ</sequence>
<feature type="transmembrane region" description="Helical" evidence="8">
    <location>
        <begin position="187"/>
        <end position="208"/>
    </location>
</feature>
<comment type="similarity">
    <text evidence="2">Belongs to the amino acid-polyamine-organocation (APC) superfamily. Spore germination protein (SGP) (TC 2.A.3.9) family.</text>
</comment>
<evidence type="ECO:0000256" key="4">
    <source>
        <dbReference type="ARBA" id="ARBA00022544"/>
    </source>
</evidence>
<dbReference type="InterPro" id="IPR004761">
    <property type="entry name" value="Spore_GerAB"/>
</dbReference>
<feature type="transmembrane region" description="Helical" evidence="8">
    <location>
        <begin position="81"/>
        <end position="100"/>
    </location>
</feature>
<evidence type="ECO:0000256" key="5">
    <source>
        <dbReference type="ARBA" id="ARBA00022692"/>
    </source>
</evidence>
<name>A0ABW9XMW0_9BACL</name>
<feature type="transmembrane region" description="Helical" evidence="8">
    <location>
        <begin position="12"/>
        <end position="35"/>
    </location>
</feature>
<keyword evidence="10" id="KW-1185">Reference proteome</keyword>
<keyword evidence="4" id="KW-0309">Germination</keyword>
<dbReference type="Gene3D" id="1.20.1740.10">
    <property type="entry name" value="Amino acid/polyamine transporter I"/>
    <property type="match status" value="1"/>
</dbReference>
<feature type="transmembrane region" description="Helical" evidence="8">
    <location>
        <begin position="272"/>
        <end position="294"/>
    </location>
</feature>
<dbReference type="NCBIfam" id="TIGR00912">
    <property type="entry name" value="2A0309"/>
    <property type="match status" value="1"/>
</dbReference>
<accession>A0ABW9XMW0</accession>
<gene>
    <name evidence="9" type="ORF">GT019_07580</name>
</gene>
<evidence type="ECO:0000256" key="6">
    <source>
        <dbReference type="ARBA" id="ARBA00022989"/>
    </source>
</evidence>
<evidence type="ECO:0000313" key="10">
    <source>
        <dbReference type="Proteomes" id="UP000665561"/>
    </source>
</evidence>
<keyword evidence="5 8" id="KW-0812">Transmembrane</keyword>
<dbReference type="Pfam" id="PF03845">
    <property type="entry name" value="Spore_permease"/>
    <property type="match status" value="1"/>
</dbReference>
<keyword evidence="7 8" id="KW-0472">Membrane</keyword>
<feature type="transmembrane region" description="Helical" evidence="8">
    <location>
        <begin position="41"/>
        <end position="61"/>
    </location>
</feature>
<dbReference type="PANTHER" id="PTHR34975">
    <property type="entry name" value="SPORE GERMINATION PROTEIN A2"/>
    <property type="match status" value="1"/>
</dbReference>
<dbReference type="Proteomes" id="UP000665561">
    <property type="component" value="Unassembled WGS sequence"/>
</dbReference>
<feature type="transmembrane region" description="Helical" evidence="8">
    <location>
        <begin position="306"/>
        <end position="322"/>
    </location>
</feature>
<organism evidence="9 10">
    <name type="scientific">Paenibacillus glycinis</name>
    <dbReference type="NCBI Taxonomy" id="2697035"/>
    <lineage>
        <taxon>Bacteria</taxon>
        <taxon>Bacillati</taxon>
        <taxon>Bacillota</taxon>
        <taxon>Bacilli</taxon>
        <taxon>Bacillales</taxon>
        <taxon>Paenibacillaceae</taxon>
        <taxon>Paenibacillus</taxon>
    </lineage>
</organism>
<evidence type="ECO:0000256" key="3">
    <source>
        <dbReference type="ARBA" id="ARBA00022448"/>
    </source>
</evidence>
<keyword evidence="6 8" id="KW-1133">Transmembrane helix</keyword>
<evidence type="ECO:0000256" key="7">
    <source>
        <dbReference type="ARBA" id="ARBA00023136"/>
    </source>
</evidence>
<proteinExistence type="inferred from homology"/>